<dbReference type="InterPro" id="IPR016024">
    <property type="entry name" value="ARM-type_fold"/>
</dbReference>
<dbReference type="InterPro" id="IPR029390">
    <property type="entry name" value="AP3B_C"/>
</dbReference>
<dbReference type="Pfam" id="PF01602">
    <property type="entry name" value="Adaptin_N"/>
    <property type="match status" value="1"/>
</dbReference>
<keyword evidence="9" id="KW-0968">Cytoplasmic vesicle</keyword>
<evidence type="ECO:0000256" key="7">
    <source>
        <dbReference type="ARBA" id="ARBA00023034"/>
    </source>
</evidence>
<dbReference type="GO" id="GO:0005794">
    <property type="term" value="C:Golgi apparatus"/>
    <property type="evidence" value="ECO:0007669"/>
    <property type="project" value="UniProtKB-SubCell"/>
</dbReference>
<dbReference type="SMART" id="SM01355">
    <property type="entry name" value="AP3B1_C"/>
    <property type="match status" value="1"/>
</dbReference>
<keyword evidence="6 11" id="KW-0653">Protein transport</keyword>
<evidence type="ECO:0000256" key="12">
    <source>
        <dbReference type="SAM" id="MobiDB-lite"/>
    </source>
</evidence>
<dbReference type="Ensembl" id="ENSSHAT00000040689.1">
    <property type="protein sequence ID" value="ENSSHAP00000029704.1"/>
    <property type="gene ID" value="ENSSHAG00000013373.2"/>
</dbReference>
<dbReference type="GO" id="GO:0030665">
    <property type="term" value="C:clathrin-coated vesicle membrane"/>
    <property type="evidence" value="ECO:0007669"/>
    <property type="project" value="UniProtKB-SubCell"/>
</dbReference>
<feature type="region of interest" description="Disordered" evidence="12">
    <location>
        <begin position="615"/>
        <end position="761"/>
    </location>
</feature>
<evidence type="ECO:0000256" key="3">
    <source>
        <dbReference type="ARBA" id="ARBA00006613"/>
    </source>
</evidence>
<evidence type="ECO:0000256" key="5">
    <source>
        <dbReference type="ARBA" id="ARBA00022553"/>
    </source>
</evidence>
<feature type="compositionally biased region" description="Basic and acidic residues" evidence="12">
    <location>
        <begin position="679"/>
        <end position="688"/>
    </location>
</feature>
<dbReference type="GO" id="GO:0030123">
    <property type="term" value="C:AP-3 adaptor complex"/>
    <property type="evidence" value="ECO:0007669"/>
    <property type="project" value="UniProtKB-UniRule"/>
</dbReference>
<dbReference type="PANTHER" id="PTHR11134">
    <property type="entry name" value="ADAPTOR COMPLEX SUBUNIT BETA FAMILY MEMBER"/>
    <property type="match status" value="1"/>
</dbReference>
<evidence type="ECO:0000256" key="4">
    <source>
        <dbReference type="ARBA" id="ARBA00022448"/>
    </source>
</evidence>
<reference evidence="14" key="2">
    <citation type="submission" date="2025-08" db="UniProtKB">
        <authorList>
            <consortium name="Ensembl"/>
        </authorList>
    </citation>
    <scope>IDENTIFICATION</scope>
</reference>
<dbReference type="Pfam" id="PF14796">
    <property type="entry name" value="AP3B1_C"/>
    <property type="match status" value="1"/>
</dbReference>
<evidence type="ECO:0000256" key="9">
    <source>
        <dbReference type="ARBA" id="ARBA00023329"/>
    </source>
</evidence>
<dbReference type="InterPro" id="IPR026740">
    <property type="entry name" value="AP3_beta"/>
</dbReference>
<feature type="compositionally biased region" description="Low complexity" evidence="12">
    <location>
        <begin position="719"/>
        <end position="728"/>
    </location>
</feature>
<feature type="region of interest" description="Disordered" evidence="12">
    <location>
        <begin position="216"/>
        <end position="235"/>
    </location>
</feature>
<reference evidence="14 15" key="1">
    <citation type="journal article" date="2011" name="Proc. Natl. Acad. Sci. U.S.A.">
        <title>Genetic diversity and population structure of the endangered marsupial Sarcophilus harrisii (Tasmanian devil).</title>
        <authorList>
            <person name="Miller W."/>
            <person name="Hayes V.M."/>
            <person name="Ratan A."/>
            <person name="Petersen D.C."/>
            <person name="Wittekindt N.E."/>
            <person name="Miller J."/>
            <person name="Walenz B."/>
            <person name="Knight J."/>
            <person name="Qi J."/>
            <person name="Zhao F."/>
            <person name="Wang Q."/>
            <person name="Bedoya-Reina O.C."/>
            <person name="Katiyar N."/>
            <person name="Tomsho L.P."/>
            <person name="Kasson L.M."/>
            <person name="Hardie R.A."/>
            <person name="Woodbridge P."/>
            <person name="Tindall E.A."/>
            <person name="Bertelsen M.F."/>
            <person name="Dixon D."/>
            <person name="Pyecroft S."/>
            <person name="Helgen K.M."/>
            <person name="Lesk A.M."/>
            <person name="Pringle T.H."/>
            <person name="Patterson N."/>
            <person name="Zhang Y."/>
            <person name="Kreiss A."/>
            <person name="Woods G.M."/>
            <person name="Jones M.E."/>
            <person name="Schuster S.C."/>
        </authorList>
    </citation>
    <scope>NUCLEOTIDE SEQUENCE [LARGE SCALE GENOMIC DNA]</scope>
</reference>
<feature type="compositionally biased region" description="Low complexity" evidence="12">
    <location>
        <begin position="649"/>
        <end position="663"/>
    </location>
</feature>
<evidence type="ECO:0000313" key="15">
    <source>
        <dbReference type="Proteomes" id="UP000007648"/>
    </source>
</evidence>
<gene>
    <name evidence="14" type="primary">AP3B2</name>
</gene>
<dbReference type="InterPro" id="IPR002553">
    <property type="entry name" value="Clathrin/coatomer_adapt-like_N"/>
</dbReference>
<reference evidence="14" key="3">
    <citation type="submission" date="2025-09" db="UniProtKB">
        <authorList>
            <consortium name="Ensembl"/>
        </authorList>
    </citation>
    <scope>IDENTIFICATION</scope>
</reference>
<feature type="domain" description="AP-3 complex subunit beta C-terminal" evidence="13">
    <location>
        <begin position="759"/>
        <end position="904"/>
    </location>
</feature>
<dbReference type="GO" id="GO:0016192">
    <property type="term" value="P:vesicle-mediated transport"/>
    <property type="evidence" value="ECO:0007669"/>
    <property type="project" value="InterPro"/>
</dbReference>
<evidence type="ECO:0000256" key="11">
    <source>
        <dbReference type="PIRNR" id="PIRNR037096"/>
    </source>
</evidence>
<evidence type="ECO:0000256" key="10">
    <source>
        <dbReference type="ARBA" id="ARBA00023570"/>
    </source>
</evidence>
<dbReference type="Gene3D" id="1.25.10.10">
    <property type="entry name" value="Leucine-rich Repeat Variant"/>
    <property type="match status" value="1"/>
</dbReference>
<dbReference type="GO" id="GO:0006886">
    <property type="term" value="P:intracellular protein transport"/>
    <property type="evidence" value="ECO:0007669"/>
    <property type="project" value="InterPro"/>
</dbReference>
<dbReference type="Pfam" id="PF24080">
    <property type="entry name" value="AP3B1_C_2"/>
    <property type="match status" value="1"/>
</dbReference>
<evidence type="ECO:0000313" key="14">
    <source>
        <dbReference type="Ensembl" id="ENSSHAP00000029704.1"/>
    </source>
</evidence>
<evidence type="ECO:0000259" key="13">
    <source>
        <dbReference type="SMART" id="SM01355"/>
    </source>
</evidence>
<feature type="compositionally biased region" description="Acidic residues" evidence="12">
    <location>
        <begin position="664"/>
        <end position="678"/>
    </location>
</feature>
<keyword evidence="4 11" id="KW-0813">Transport</keyword>
<dbReference type="InterPro" id="IPR026739">
    <property type="entry name" value="AP_beta"/>
</dbReference>
<evidence type="ECO:0000256" key="6">
    <source>
        <dbReference type="ARBA" id="ARBA00022927"/>
    </source>
</evidence>
<dbReference type="PIRSF" id="PIRSF037096">
    <property type="entry name" value="AP3_complex_beta"/>
    <property type="match status" value="1"/>
</dbReference>
<name>A0A7N4NY73_SARHA</name>
<evidence type="ECO:0000256" key="8">
    <source>
        <dbReference type="ARBA" id="ARBA00023136"/>
    </source>
</evidence>
<dbReference type="InterPro" id="IPR011989">
    <property type="entry name" value="ARM-like"/>
</dbReference>
<comment type="function">
    <text evidence="10">Subunit of non-clathrin- and clathrin-associated adaptor protein complex 3 (AP-3) that plays a role in protein sorting in the late-Golgi/trans-Golgi network (TGN) and/or endosomes. The AP complexes mediate both the recruitment of clathrin to membranes and the recognition of sorting signals within the cytosolic tails of transmembrane cargo molecules. AP-3 appears to be involved in the sorting of a subset of transmembrane proteins targeted to lysosomes and lysosome-related organelles. In concert with the BLOC-1 complex, AP-3 is required to target cargos into vesicles assembled at cell bodies for delivery into neurites and nerve terminals.</text>
</comment>
<dbReference type="AlphaFoldDB" id="A0A7N4NY73"/>
<protein>
    <recommendedName>
        <fullName evidence="11">AP-3 complex subunit beta</fullName>
    </recommendedName>
</protein>
<dbReference type="Proteomes" id="UP000007648">
    <property type="component" value="Unassembled WGS sequence"/>
</dbReference>
<dbReference type="SUPFAM" id="SSF48371">
    <property type="entry name" value="ARM repeat"/>
    <property type="match status" value="1"/>
</dbReference>
<proteinExistence type="inferred from homology"/>
<feature type="compositionally biased region" description="Basic and acidic residues" evidence="12">
    <location>
        <begin position="615"/>
        <end position="626"/>
    </location>
</feature>
<feature type="compositionally biased region" description="Acidic residues" evidence="12">
    <location>
        <begin position="729"/>
        <end position="743"/>
    </location>
</feature>
<evidence type="ECO:0000256" key="1">
    <source>
        <dbReference type="ARBA" id="ARBA00004145"/>
    </source>
</evidence>
<accession>A0A7N4NY73</accession>
<comment type="subcellular location">
    <subcellularLocation>
        <location evidence="1">Cytoplasmic vesicle</location>
        <location evidence="1">Clathrin-coated vesicle membrane</location>
        <topology evidence="1">Peripheral membrane protein</topology>
        <orientation evidence="1">Cytoplasmic side</orientation>
    </subcellularLocation>
    <subcellularLocation>
        <location evidence="2">Golgi apparatus</location>
    </subcellularLocation>
</comment>
<comment type="similarity">
    <text evidence="3 11">Belongs to the adaptor complexes large subunit family.</text>
</comment>
<keyword evidence="5" id="KW-0597">Phosphoprotein</keyword>
<evidence type="ECO:0000256" key="2">
    <source>
        <dbReference type="ARBA" id="ARBA00004555"/>
    </source>
</evidence>
<keyword evidence="8 11" id="KW-0472">Membrane</keyword>
<keyword evidence="15" id="KW-1185">Reference proteome</keyword>
<dbReference type="GeneTree" id="ENSGT00940000156817"/>
<keyword evidence="7" id="KW-0333">Golgi apparatus</keyword>
<dbReference type="InterPro" id="IPR056314">
    <property type="entry name" value="AP3B1/2_C"/>
</dbReference>
<organism evidence="14 15">
    <name type="scientific">Sarcophilus harrisii</name>
    <name type="common">Tasmanian devil</name>
    <name type="synonym">Sarcophilus laniarius</name>
    <dbReference type="NCBI Taxonomy" id="9305"/>
    <lineage>
        <taxon>Eukaryota</taxon>
        <taxon>Metazoa</taxon>
        <taxon>Chordata</taxon>
        <taxon>Craniata</taxon>
        <taxon>Vertebrata</taxon>
        <taxon>Euteleostomi</taxon>
        <taxon>Mammalia</taxon>
        <taxon>Metatheria</taxon>
        <taxon>Dasyuromorphia</taxon>
        <taxon>Dasyuridae</taxon>
        <taxon>Sarcophilus</taxon>
    </lineage>
</organism>
<sequence>MQNENKSKSFFPASPSLKHDDLKEMLDTNKDSLKLEAMKRIVAMIARGKNASDLFPAVVKNVACKNIEDPNQLIRASALRVLSSIRVPIIVPIMMLAIKEAASDMSPYVRKTAAHAIPKLYSLDSDQKDQLIEVIEKLLADKTTLVAGSVVMAFEEVCPERIDLIHKNYRKLCNLLIDVEEWGQVVIINMLTRYARTQFLSPNKNESLLEENPEKAFYGSEEDESKGSGPGPEEAAAPLAARRPYIMDPDHRLLLRNTKPLLQSRSAAVVMAVAQLYFHLAPKAEVGVIAKALVRLLRSHSEVQYVVLQNVATMSIKRRGMFEPYLKSFYIRSTDPTQIKILKLEVLTNLANETNIPTVLREFQTYIRSMDKDFVAATIQAIGRCATNIGRVRDTCLNGLVQLLSNRDELVVAESVVVIKKLLQMQPSQHGEIIKHLAKLTDNIQVPMARASILWLIGEYCEHVPRIAPDVLRKMAKSFTAEEDIVKLQVINLAAKLYLTNSKQTKLLTQYVLSLAKYDQNYDIRDRARFTRQLIVPSEQGGTLSRHAKKLFLAPKPAPVLESSFKDRDHFQLGSLSHLLNAKATGYQELPDWPEEAPDPSVRNVEVPEWTKCSNREKRKEKEKPFYSDSEGESGPTESADSDPESVSESESKSSNESGSGTSSEEDDEEDQSDEQEADEKKKGKSDQSEEEQEKKVKKKKKAHERKETSESSEEEGSASDSSSSESESASESEDEEEEEQAEPDTWRRKTPPSSKIIPKTKEISLLDLEDFTPPSVQPVSPPKVVSTSLVTDLEGLTLTDSSPSLLSPVMGPGKRQELLHRVAGEGLAVEYVFNRQPFPGDPHMVSVCIHFSNSSETPVKGLHVGVPHQQPGICIQEFPEIESLAPGDSVTAIMGINFSDSTQAATFQLCTQTRQFYVSIQPPVGELMAPVFMSENEFKKEQAKLTGMSEITEKLTLPDTCSNDPIIVQRISATANLGRIPCGTPDEYRFAGRTLTSGSPVLLTLDARVAGAAQLTVNSEKMVIGTMLVKDVIQALTQ</sequence>